<evidence type="ECO:0000313" key="3">
    <source>
        <dbReference type="EMBL" id="QGQ98379.1"/>
    </source>
</evidence>
<feature type="signal peptide" evidence="1">
    <location>
        <begin position="1"/>
        <end position="25"/>
    </location>
</feature>
<evidence type="ECO:0000256" key="1">
    <source>
        <dbReference type="SAM" id="SignalP"/>
    </source>
</evidence>
<dbReference type="InterPro" id="IPR035986">
    <property type="entry name" value="PKD_dom_sf"/>
</dbReference>
<dbReference type="EMBL" id="CP034235">
    <property type="protein sequence ID" value="QGQ98379.1"/>
    <property type="molecule type" value="Genomic_DNA"/>
</dbReference>
<dbReference type="InterPro" id="IPR011050">
    <property type="entry name" value="Pectin_lyase_fold/virulence"/>
</dbReference>
<dbReference type="InterPro" id="IPR012334">
    <property type="entry name" value="Pectin_lyas_fold"/>
</dbReference>
<dbReference type="AlphaFoldDB" id="A0A6B8RQU9"/>
<organism evidence="3 4">
    <name type="scientific">Paenibacillus psychroresistens</name>
    <dbReference type="NCBI Taxonomy" id="1778678"/>
    <lineage>
        <taxon>Bacteria</taxon>
        <taxon>Bacillati</taxon>
        <taxon>Bacillota</taxon>
        <taxon>Bacilli</taxon>
        <taxon>Bacillales</taxon>
        <taxon>Paenibacillaceae</taxon>
        <taxon>Paenibacillus</taxon>
    </lineage>
</organism>
<reference evidence="4" key="1">
    <citation type="submission" date="2018-11" db="EMBL/GenBank/DDBJ databases">
        <title>Complete genome sequence of Paenibacillus sp. ML311-T8.</title>
        <authorList>
            <person name="Nam Y.-D."/>
            <person name="Kang J."/>
            <person name="Chung W.-H."/>
            <person name="Park Y.S."/>
        </authorList>
    </citation>
    <scope>NUCLEOTIDE SEQUENCE [LARGE SCALE GENOMIC DNA]</scope>
    <source>
        <strain evidence="4">ML311-T8</strain>
    </source>
</reference>
<dbReference type="Pfam" id="PF12708">
    <property type="entry name" value="Pect-lyase_RHGA_epim"/>
    <property type="match status" value="1"/>
</dbReference>
<name>A0A6B8RQU9_9BACL</name>
<keyword evidence="1" id="KW-0732">Signal</keyword>
<dbReference type="NCBIfam" id="TIGR03804">
    <property type="entry name" value="para_beta_helix"/>
    <property type="match status" value="1"/>
</dbReference>
<dbReference type="SUPFAM" id="SSF49299">
    <property type="entry name" value="PKD domain"/>
    <property type="match status" value="1"/>
</dbReference>
<dbReference type="InterPro" id="IPR006626">
    <property type="entry name" value="PbH1"/>
</dbReference>
<dbReference type="PROSITE" id="PS50093">
    <property type="entry name" value="PKD"/>
    <property type="match status" value="1"/>
</dbReference>
<dbReference type="RefSeq" id="WP_155703484.1">
    <property type="nucleotide sequence ID" value="NZ_CP034235.1"/>
</dbReference>
<evidence type="ECO:0000259" key="2">
    <source>
        <dbReference type="PROSITE" id="PS50093"/>
    </source>
</evidence>
<dbReference type="OrthoDB" id="2492682at2"/>
<gene>
    <name evidence="3" type="ORF">EHS13_27580</name>
</gene>
<dbReference type="InterPro" id="IPR000601">
    <property type="entry name" value="PKD_dom"/>
</dbReference>
<feature type="chain" id="PRO_5039210298" evidence="1">
    <location>
        <begin position="26"/>
        <end position="834"/>
    </location>
</feature>
<dbReference type="InterPro" id="IPR022441">
    <property type="entry name" value="Para_beta_helix_rpt-2"/>
</dbReference>
<keyword evidence="4" id="KW-1185">Reference proteome</keyword>
<dbReference type="KEGG" id="ppsc:EHS13_27580"/>
<dbReference type="InterPro" id="IPR022409">
    <property type="entry name" value="PKD/Chitinase_dom"/>
</dbReference>
<proteinExistence type="predicted"/>
<dbReference type="CDD" id="cd00146">
    <property type="entry name" value="PKD"/>
    <property type="match status" value="1"/>
</dbReference>
<evidence type="ECO:0000313" key="4">
    <source>
        <dbReference type="Proteomes" id="UP000426246"/>
    </source>
</evidence>
<protein>
    <submittedName>
        <fullName evidence="3">PKD domain-containing protein</fullName>
    </submittedName>
</protein>
<dbReference type="Gene3D" id="2.60.40.10">
    <property type="entry name" value="Immunoglobulins"/>
    <property type="match status" value="1"/>
</dbReference>
<feature type="domain" description="PKD" evidence="2">
    <location>
        <begin position="475"/>
        <end position="562"/>
    </location>
</feature>
<dbReference type="Proteomes" id="UP000426246">
    <property type="component" value="Chromosome"/>
</dbReference>
<dbReference type="InterPro" id="IPR024535">
    <property type="entry name" value="RHGA/B-epi-like_pectate_lyase"/>
</dbReference>
<dbReference type="Gene3D" id="2.160.20.10">
    <property type="entry name" value="Single-stranded right-handed beta-helix, Pectin lyase-like"/>
    <property type="match status" value="1"/>
</dbReference>
<dbReference type="SMART" id="SM00089">
    <property type="entry name" value="PKD"/>
    <property type="match status" value="1"/>
</dbReference>
<dbReference type="Pfam" id="PF18911">
    <property type="entry name" value="PKD_4"/>
    <property type="match status" value="1"/>
</dbReference>
<dbReference type="InterPro" id="IPR013783">
    <property type="entry name" value="Ig-like_fold"/>
</dbReference>
<dbReference type="SUPFAM" id="SSF51126">
    <property type="entry name" value="Pectin lyase-like"/>
    <property type="match status" value="1"/>
</dbReference>
<accession>A0A6B8RQU9</accession>
<sequence>MKRINKSLMFLICLLVICTFQFQYNVPVADAATVNVTIYGANGADGNDDTTAIQNAVNAAASGDNVYLPAGTYYISSAITLKSNIKLSGASKTTAIIKFNGTLQSIRSMLYLSGINNVEISELTIDGNSDPDVHNGIEGNNGSGFNIHNMVFKNFTASGVYGPFAVWFQGNTDYTHGVTYSTVADNSFTNIGVTSDWGSGIRMGWGSSHNQVLRNTISNTGRGGIFAHDGSTDSIIRNNTINGSGMSIEGLSIEVWGNCINTIIEDNVVDHWISVASESNYTSIRRNTISDHDDIKFLGLEIAQASHTVSTDNYLDDGQQIGISISGESAEQYNYFAYNTVVNMVEWATQFQGDTNGEQYHYFYKNKFNNTQNSNSGAIYPADDGYGLRINGNTTYFNFDSNEIKNNGSDGIYITPLGIAPVDKISFVNNTITGNVGKSINQYPAVSADLEWSGNTVSGNGTNTQLTSRGFSNVKPTANFTAVTTATVGQSISFTNTSTDTGGSIAHSLWDFGDGIPTSTTSPSYTYSKPGTYRVTLVVWDNGGRGAIKESTIVISSTTTVVDDLNDWTKTYSHTSNLTFDTINTTYFGGDTSRAARNGTSTNEEVVWNRTGMTSFEAVGFFCGCEAVSHYSFYTSANGSSWTSVTPTITGGTGDWLKYTYTLSNLTGVNYVKIRWNHTSGSSWTPQLGKVTYTYPISTVVDDLNDWTKTYSHTSNLTFDTINTTYFGGDTSRAARNGTSTNEEVVWNRTGMTSFEAVGFYCGCEVISHYSFYTSANGSSWTAVTPTITGGTGDWLKYTFTLSSLSGVNYVKIRWNHTSGSSWTPQLSKVTYTY</sequence>
<dbReference type="SMART" id="SM00710">
    <property type="entry name" value="PbH1"/>
    <property type="match status" value="8"/>
</dbReference>